<dbReference type="Proteomes" id="UP001165341">
    <property type="component" value="Unassembled WGS sequence"/>
</dbReference>
<comment type="caution">
    <text evidence="1">The sequence shown here is derived from an EMBL/GenBank/DDBJ whole genome shotgun (WGS) entry which is preliminary data.</text>
</comment>
<sequence>MTSVLFRLATLAHMNAGERARGLDRLERLRALLAARNRIEEVARAVVEASSDEDAADRVRRLLGCSEIAARHVISTPLRMYRRGEELKREIAEVEQY</sequence>
<dbReference type="EMBL" id="JALGAR010000002">
    <property type="protein sequence ID" value="MCI4658282.1"/>
    <property type="molecule type" value="Genomic_DNA"/>
</dbReference>
<name>A0AA41UFM4_9MICO</name>
<dbReference type="RefSeq" id="WP_243012034.1">
    <property type="nucleotide sequence ID" value="NZ_JALGAR010000002.1"/>
</dbReference>
<keyword evidence="2" id="KW-1185">Reference proteome</keyword>
<proteinExistence type="predicted"/>
<reference evidence="1" key="1">
    <citation type="submission" date="2022-03" db="EMBL/GenBank/DDBJ databases">
        <title>Cryobacterium sp. nov. strain ZS14-85, isolated from Antarctic soil.</title>
        <authorList>
            <person name="Li J."/>
            <person name="Niu G."/>
        </authorList>
    </citation>
    <scope>NUCLEOTIDE SEQUENCE</scope>
    <source>
        <strain evidence="1">ZS14-85</strain>
    </source>
</reference>
<accession>A0AA41UFM4</accession>
<evidence type="ECO:0000313" key="2">
    <source>
        <dbReference type="Proteomes" id="UP001165341"/>
    </source>
</evidence>
<organism evidence="1 2">
    <name type="scientific">Cryobacterium zhongshanensis</name>
    <dbReference type="NCBI Taxonomy" id="2928153"/>
    <lineage>
        <taxon>Bacteria</taxon>
        <taxon>Bacillati</taxon>
        <taxon>Actinomycetota</taxon>
        <taxon>Actinomycetes</taxon>
        <taxon>Micrococcales</taxon>
        <taxon>Microbacteriaceae</taxon>
        <taxon>Cryobacterium</taxon>
    </lineage>
</organism>
<evidence type="ECO:0008006" key="3">
    <source>
        <dbReference type="Google" id="ProtNLM"/>
    </source>
</evidence>
<evidence type="ECO:0000313" key="1">
    <source>
        <dbReference type="EMBL" id="MCI4658282.1"/>
    </source>
</evidence>
<protein>
    <recommendedName>
        <fullName evidence="3">DNA topoisomerase (ATP-hydrolyzing)</fullName>
    </recommendedName>
</protein>
<gene>
    <name evidence="1" type="ORF">MQH31_10740</name>
</gene>
<dbReference type="AlphaFoldDB" id="A0AA41UFM4"/>